<keyword evidence="3" id="KW-0808">Transferase</keyword>
<keyword evidence="12" id="KW-1185">Reference proteome</keyword>
<dbReference type="Pfam" id="PF01909">
    <property type="entry name" value="NTP_transf_2"/>
    <property type="match status" value="1"/>
</dbReference>
<dbReference type="EMBL" id="CP144913">
    <property type="protein sequence ID" value="WXB75174.1"/>
    <property type="molecule type" value="Genomic_DNA"/>
</dbReference>
<keyword evidence="5" id="KW-0479">Metal-binding</keyword>
<evidence type="ECO:0000256" key="5">
    <source>
        <dbReference type="ARBA" id="ARBA00022723"/>
    </source>
</evidence>
<keyword evidence="7" id="KW-0067">ATP-binding</keyword>
<keyword evidence="2" id="KW-1277">Toxin-antitoxin system</keyword>
<dbReference type="InterPro" id="IPR043519">
    <property type="entry name" value="NT_sf"/>
</dbReference>
<evidence type="ECO:0000256" key="4">
    <source>
        <dbReference type="ARBA" id="ARBA00022695"/>
    </source>
</evidence>
<accession>A0ABZ2MDP7</accession>
<comment type="similarity">
    <text evidence="9">Belongs to the MntA antitoxin family.</text>
</comment>
<dbReference type="Gene3D" id="3.30.460.10">
    <property type="entry name" value="Beta Polymerase, domain 2"/>
    <property type="match status" value="1"/>
</dbReference>
<dbReference type="Proteomes" id="UP001382727">
    <property type="component" value="Chromosome"/>
</dbReference>
<keyword evidence="6" id="KW-0547">Nucleotide-binding</keyword>
<keyword evidence="8" id="KW-0460">Magnesium</keyword>
<comment type="cofactor">
    <cofactor evidence="1">
        <name>Mg(2+)</name>
        <dbReference type="ChEBI" id="CHEBI:18420"/>
    </cofactor>
</comment>
<feature type="domain" description="Polymerase nucleotidyl transferase" evidence="10">
    <location>
        <begin position="31"/>
        <end position="99"/>
    </location>
</feature>
<evidence type="ECO:0000256" key="1">
    <source>
        <dbReference type="ARBA" id="ARBA00001946"/>
    </source>
</evidence>
<evidence type="ECO:0000256" key="7">
    <source>
        <dbReference type="ARBA" id="ARBA00022840"/>
    </source>
</evidence>
<evidence type="ECO:0000256" key="9">
    <source>
        <dbReference type="ARBA" id="ARBA00038276"/>
    </source>
</evidence>
<evidence type="ECO:0000256" key="2">
    <source>
        <dbReference type="ARBA" id="ARBA00022649"/>
    </source>
</evidence>
<reference evidence="11 12" key="1">
    <citation type="submission" date="2024-02" db="EMBL/GenBank/DDBJ databases">
        <title>Janibacter sp. nov., isolated from gut of marine sandworm.</title>
        <authorList>
            <person name="Kim B."/>
            <person name="Jun M.O."/>
            <person name="Shin N.-R."/>
        </authorList>
    </citation>
    <scope>NUCLEOTIDE SEQUENCE [LARGE SCALE GENOMIC DNA]</scope>
    <source>
        <strain evidence="11 12">A1S7</strain>
    </source>
</reference>
<evidence type="ECO:0000313" key="12">
    <source>
        <dbReference type="Proteomes" id="UP001382727"/>
    </source>
</evidence>
<dbReference type="PANTHER" id="PTHR33571:SF12">
    <property type="entry name" value="BSL3053 PROTEIN"/>
    <property type="match status" value="1"/>
</dbReference>
<evidence type="ECO:0000313" key="11">
    <source>
        <dbReference type="EMBL" id="WXB75174.1"/>
    </source>
</evidence>
<evidence type="ECO:0000256" key="6">
    <source>
        <dbReference type="ARBA" id="ARBA00022741"/>
    </source>
</evidence>
<sequence length="106" mass="11221">MSELTAASLRLRAALTQHESRVVDVLERYSATNPRLFGSVARGDAEEDSDLDLLVDLTAGDGNELLRVAGLAEELSELLGVRVDVVAATLLRDEVSTTALADAVAV</sequence>
<proteinExistence type="inferred from homology"/>
<evidence type="ECO:0000256" key="8">
    <source>
        <dbReference type="ARBA" id="ARBA00022842"/>
    </source>
</evidence>
<gene>
    <name evidence="11" type="ORF">V1351_09360</name>
</gene>
<dbReference type="RefSeq" id="WP_338747887.1">
    <property type="nucleotide sequence ID" value="NZ_CP144913.1"/>
</dbReference>
<evidence type="ECO:0000259" key="10">
    <source>
        <dbReference type="Pfam" id="PF01909"/>
    </source>
</evidence>
<evidence type="ECO:0000256" key="3">
    <source>
        <dbReference type="ARBA" id="ARBA00022679"/>
    </source>
</evidence>
<dbReference type="PANTHER" id="PTHR33571">
    <property type="entry name" value="SSL8005 PROTEIN"/>
    <property type="match status" value="1"/>
</dbReference>
<dbReference type="InterPro" id="IPR052038">
    <property type="entry name" value="Type-VII_TA_antitoxin"/>
</dbReference>
<organism evidence="11 12">
    <name type="scientific">Janibacter alittae</name>
    <dbReference type="NCBI Taxonomy" id="3115209"/>
    <lineage>
        <taxon>Bacteria</taxon>
        <taxon>Bacillati</taxon>
        <taxon>Actinomycetota</taxon>
        <taxon>Actinomycetes</taxon>
        <taxon>Micrococcales</taxon>
        <taxon>Intrasporangiaceae</taxon>
        <taxon>Janibacter</taxon>
    </lineage>
</organism>
<dbReference type="SUPFAM" id="SSF81301">
    <property type="entry name" value="Nucleotidyltransferase"/>
    <property type="match status" value="1"/>
</dbReference>
<protein>
    <submittedName>
        <fullName evidence="11">Nucleotidyltransferase domain-containing protein</fullName>
    </submittedName>
</protein>
<dbReference type="InterPro" id="IPR002934">
    <property type="entry name" value="Polymerase_NTP_transf_dom"/>
</dbReference>
<name>A0ABZ2MDP7_9MICO</name>
<keyword evidence="4" id="KW-0548">Nucleotidyltransferase</keyword>